<evidence type="ECO:0000313" key="2">
    <source>
        <dbReference type="EMBL" id="KAK7489733.1"/>
    </source>
</evidence>
<accession>A0ABD0KS00</accession>
<dbReference type="EMBL" id="JACVVK020000135">
    <property type="protein sequence ID" value="KAK7489733.1"/>
    <property type="molecule type" value="Genomic_DNA"/>
</dbReference>
<dbReference type="AlphaFoldDB" id="A0ABD0KS00"/>
<keyword evidence="1" id="KW-1133">Transmembrane helix</keyword>
<dbReference type="Proteomes" id="UP001519460">
    <property type="component" value="Unassembled WGS sequence"/>
</dbReference>
<evidence type="ECO:0000256" key="1">
    <source>
        <dbReference type="SAM" id="Phobius"/>
    </source>
</evidence>
<organism evidence="2 3">
    <name type="scientific">Batillaria attramentaria</name>
    <dbReference type="NCBI Taxonomy" id="370345"/>
    <lineage>
        <taxon>Eukaryota</taxon>
        <taxon>Metazoa</taxon>
        <taxon>Spiralia</taxon>
        <taxon>Lophotrochozoa</taxon>
        <taxon>Mollusca</taxon>
        <taxon>Gastropoda</taxon>
        <taxon>Caenogastropoda</taxon>
        <taxon>Sorbeoconcha</taxon>
        <taxon>Cerithioidea</taxon>
        <taxon>Batillariidae</taxon>
        <taxon>Batillaria</taxon>
    </lineage>
</organism>
<sequence>MSLRSAYDDPVDRPLFGERRPVDRVLNLVVGVFTALVVLITLISAFVFPHWPPNGVNVFFAIVIVMICGSHLVLCIRFFVQIYWYRQGDLEPKFRNMIFYNAAVIILLCVCGNLYIHSVGMTKKS</sequence>
<dbReference type="InterPro" id="IPR022564">
    <property type="entry name" value="DUF2678"/>
</dbReference>
<dbReference type="PANTHER" id="PTHR28603:SF1">
    <property type="entry name" value="TRANSMEMBRANE PROTEIN 243"/>
    <property type="match status" value="1"/>
</dbReference>
<proteinExistence type="predicted"/>
<evidence type="ECO:0000313" key="3">
    <source>
        <dbReference type="Proteomes" id="UP001519460"/>
    </source>
</evidence>
<keyword evidence="1" id="KW-0472">Membrane</keyword>
<name>A0ABD0KS00_9CAEN</name>
<gene>
    <name evidence="2" type="ORF">BaRGS_00019128</name>
</gene>
<dbReference type="PANTHER" id="PTHR28603">
    <property type="entry name" value="TRANSMEMBRANE PROTEIN 243"/>
    <property type="match status" value="1"/>
</dbReference>
<feature type="transmembrane region" description="Helical" evidence="1">
    <location>
        <begin position="59"/>
        <end position="85"/>
    </location>
</feature>
<dbReference type="Pfam" id="PF10856">
    <property type="entry name" value="DUF2678"/>
    <property type="match status" value="1"/>
</dbReference>
<evidence type="ECO:0008006" key="4">
    <source>
        <dbReference type="Google" id="ProtNLM"/>
    </source>
</evidence>
<feature type="transmembrane region" description="Helical" evidence="1">
    <location>
        <begin position="25"/>
        <end position="47"/>
    </location>
</feature>
<protein>
    <recommendedName>
        <fullName evidence="4">Transmembrane protein</fullName>
    </recommendedName>
</protein>
<comment type="caution">
    <text evidence="2">The sequence shown here is derived from an EMBL/GenBank/DDBJ whole genome shotgun (WGS) entry which is preliminary data.</text>
</comment>
<keyword evidence="1" id="KW-0812">Transmembrane</keyword>
<feature type="transmembrane region" description="Helical" evidence="1">
    <location>
        <begin position="97"/>
        <end position="116"/>
    </location>
</feature>
<keyword evidence="3" id="KW-1185">Reference proteome</keyword>
<reference evidence="2 3" key="1">
    <citation type="journal article" date="2023" name="Sci. Data">
        <title>Genome assembly of the Korean intertidal mud-creeper Batillaria attramentaria.</title>
        <authorList>
            <person name="Patra A.K."/>
            <person name="Ho P.T."/>
            <person name="Jun S."/>
            <person name="Lee S.J."/>
            <person name="Kim Y."/>
            <person name="Won Y.J."/>
        </authorList>
    </citation>
    <scope>NUCLEOTIDE SEQUENCE [LARGE SCALE GENOMIC DNA]</scope>
    <source>
        <strain evidence="2">Wonlab-2016</strain>
    </source>
</reference>